<dbReference type="Proteomes" id="UP000598174">
    <property type="component" value="Unassembled WGS sequence"/>
</dbReference>
<evidence type="ECO:0000256" key="2">
    <source>
        <dbReference type="SAM" id="Phobius"/>
    </source>
</evidence>
<evidence type="ECO:0000313" key="4">
    <source>
        <dbReference type="Proteomes" id="UP000598174"/>
    </source>
</evidence>
<evidence type="ECO:0000313" key="3">
    <source>
        <dbReference type="EMBL" id="GIE11791.1"/>
    </source>
</evidence>
<sequence length="115" mass="12567">MLLGLLALGVGHSLLVEIRRQAHRQVRRWARTDTINAVLLGCWAELALIMSILEAGQPTPVRIVNAALAAAYGGSCVYFVHERRRIIRALPRVPRPAPPAEPETESEIISVRGAA</sequence>
<accession>A0A919M9R1</accession>
<proteinExistence type="predicted"/>
<dbReference type="AlphaFoldDB" id="A0A919M9R1"/>
<organism evidence="3 4">
    <name type="scientific">Paractinoplanes ferrugineus</name>
    <dbReference type="NCBI Taxonomy" id="113564"/>
    <lineage>
        <taxon>Bacteria</taxon>
        <taxon>Bacillati</taxon>
        <taxon>Actinomycetota</taxon>
        <taxon>Actinomycetes</taxon>
        <taxon>Micromonosporales</taxon>
        <taxon>Micromonosporaceae</taxon>
        <taxon>Paractinoplanes</taxon>
    </lineage>
</organism>
<keyword evidence="2" id="KW-0472">Membrane</keyword>
<comment type="caution">
    <text evidence="3">The sequence shown here is derived from an EMBL/GenBank/DDBJ whole genome shotgun (WGS) entry which is preliminary data.</text>
</comment>
<keyword evidence="2" id="KW-0812">Transmembrane</keyword>
<keyword evidence="2" id="KW-1133">Transmembrane helix</keyword>
<feature type="region of interest" description="Disordered" evidence="1">
    <location>
        <begin position="94"/>
        <end position="115"/>
    </location>
</feature>
<feature type="transmembrane region" description="Helical" evidence="2">
    <location>
        <begin position="59"/>
        <end position="80"/>
    </location>
</feature>
<dbReference type="EMBL" id="BOMM01000032">
    <property type="protein sequence ID" value="GIE11791.1"/>
    <property type="molecule type" value="Genomic_DNA"/>
</dbReference>
<reference evidence="3" key="1">
    <citation type="submission" date="2021-01" db="EMBL/GenBank/DDBJ databases">
        <title>Whole genome shotgun sequence of Actinoplanes ferrugineus NBRC 15555.</title>
        <authorList>
            <person name="Komaki H."/>
            <person name="Tamura T."/>
        </authorList>
    </citation>
    <scope>NUCLEOTIDE SEQUENCE</scope>
    <source>
        <strain evidence="3">NBRC 15555</strain>
    </source>
</reference>
<evidence type="ECO:0000256" key="1">
    <source>
        <dbReference type="SAM" id="MobiDB-lite"/>
    </source>
</evidence>
<keyword evidence="4" id="KW-1185">Reference proteome</keyword>
<protein>
    <submittedName>
        <fullName evidence="3">Uncharacterized protein</fullName>
    </submittedName>
</protein>
<name>A0A919M9R1_9ACTN</name>
<gene>
    <name evidence="3" type="ORF">Afe05nite_36310</name>
</gene>
<feature type="transmembrane region" description="Helical" evidence="2">
    <location>
        <begin position="34"/>
        <end position="53"/>
    </location>
</feature>